<dbReference type="GO" id="GO:0005886">
    <property type="term" value="C:plasma membrane"/>
    <property type="evidence" value="ECO:0007669"/>
    <property type="project" value="TreeGrafter"/>
</dbReference>
<dbReference type="GO" id="GO:0043709">
    <property type="term" value="P:cell adhesion involved in single-species biofilm formation"/>
    <property type="evidence" value="ECO:0007669"/>
    <property type="project" value="TreeGrafter"/>
</dbReference>
<dbReference type="Gene3D" id="3.30.70.270">
    <property type="match status" value="1"/>
</dbReference>
<evidence type="ECO:0000313" key="7">
    <source>
        <dbReference type="Proteomes" id="UP000317730"/>
    </source>
</evidence>
<dbReference type="Proteomes" id="UP000317730">
    <property type="component" value="Unassembled WGS sequence"/>
</dbReference>
<evidence type="ECO:0000313" key="6">
    <source>
        <dbReference type="EMBL" id="GEB85841.1"/>
    </source>
</evidence>
<dbReference type="SUPFAM" id="SSF55073">
    <property type="entry name" value="Nucleotide cyclase"/>
    <property type="match status" value="1"/>
</dbReference>
<dbReference type="EC" id="2.7.7.65" evidence="1"/>
<dbReference type="SUPFAM" id="SSF46458">
    <property type="entry name" value="Globin-like"/>
    <property type="match status" value="1"/>
</dbReference>
<organism evidence="6 7">
    <name type="scientific">Acetobacter peroxydans</name>
    <dbReference type="NCBI Taxonomy" id="104098"/>
    <lineage>
        <taxon>Bacteria</taxon>
        <taxon>Pseudomonadati</taxon>
        <taxon>Pseudomonadota</taxon>
        <taxon>Alphaproteobacteria</taxon>
        <taxon>Acetobacterales</taxon>
        <taxon>Acetobacteraceae</taxon>
        <taxon>Acetobacter</taxon>
    </lineage>
</organism>
<accession>A0A4Y3TS47</accession>
<dbReference type="FunFam" id="3.30.70.270:FF:000001">
    <property type="entry name" value="Diguanylate cyclase domain protein"/>
    <property type="match status" value="1"/>
</dbReference>
<dbReference type="CDD" id="cd01949">
    <property type="entry name" value="GGDEF"/>
    <property type="match status" value="1"/>
</dbReference>
<dbReference type="AlphaFoldDB" id="A0A4Y3TS47"/>
<comment type="catalytic activity">
    <reaction evidence="4">
        <text>2 GTP = 3',3'-c-di-GMP + 2 diphosphate</text>
        <dbReference type="Rhea" id="RHEA:24898"/>
        <dbReference type="ChEBI" id="CHEBI:33019"/>
        <dbReference type="ChEBI" id="CHEBI:37565"/>
        <dbReference type="ChEBI" id="CHEBI:58805"/>
        <dbReference type="EC" id="2.7.7.65"/>
    </reaction>
</comment>
<dbReference type="InterPro" id="IPR048442">
    <property type="entry name" value="DosC_2nd"/>
</dbReference>
<dbReference type="InterPro" id="IPR009050">
    <property type="entry name" value="Globin-like_sf"/>
</dbReference>
<dbReference type="SMART" id="SM00267">
    <property type="entry name" value="GGDEF"/>
    <property type="match status" value="1"/>
</dbReference>
<dbReference type="InterPro" id="IPR000160">
    <property type="entry name" value="GGDEF_dom"/>
</dbReference>
<gene>
    <name evidence="6" type="ORF">APE01nite_16380</name>
</gene>
<dbReference type="GO" id="GO:0052621">
    <property type="term" value="F:diguanylate cyclase activity"/>
    <property type="evidence" value="ECO:0007669"/>
    <property type="project" value="UniProtKB-EC"/>
</dbReference>
<feature type="domain" description="GGDEF" evidence="5">
    <location>
        <begin position="322"/>
        <end position="454"/>
    </location>
</feature>
<dbReference type="OrthoDB" id="9812260at2"/>
<dbReference type="GO" id="GO:1902201">
    <property type="term" value="P:negative regulation of bacterial-type flagellum-dependent cell motility"/>
    <property type="evidence" value="ECO:0007669"/>
    <property type="project" value="TreeGrafter"/>
</dbReference>
<dbReference type="EMBL" id="BJMV01000008">
    <property type="protein sequence ID" value="GEB85841.1"/>
    <property type="molecule type" value="Genomic_DNA"/>
</dbReference>
<dbReference type="InterPro" id="IPR050469">
    <property type="entry name" value="Diguanylate_Cyclase"/>
</dbReference>
<dbReference type="RefSeq" id="WP_141376438.1">
    <property type="nucleotide sequence ID" value="NZ_BAPL01000030.1"/>
</dbReference>
<dbReference type="InterPro" id="IPR044398">
    <property type="entry name" value="Globin-sensor_dom"/>
</dbReference>
<reference evidence="6 7" key="1">
    <citation type="submission" date="2019-06" db="EMBL/GenBank/DDBJ databases">
        <title>Whole genome shotgun sequence of Acetobacter peroxydans NBRC 13755.</title>
        <authorList>
            <person name="Hosoyama A."/>
            <person name="Uohara A."/>
            <person name="Ohji S."/>
            <person name="Ichikawa N."/>
        </authorList>
    </citation>
    <scope>NUCLEOTIDE SEQUENCE [LARGE SCALE GENOMIC DNA]</scope>
    <source>
        <strain evidence="6 7">NBRC 13755</strain>
    </source>
</reference>
<dbReference type="NCBIfam" id="TIGR00254">
    <property type="entry name" value="GGDEF"/>
    <property type="match status" value="1"/>
</dbReference>
<dbReference type="PROSITE" id="PS50887">
    <property type="entry name" value="GGDEF"/>
    <property type="match status" value="1"/>
</dbReference>
<dbReference type="InterPro" id="IPR043128">
    <property type="entry name" value="Rev_trsase/Diguanyl_cyclase"/>
</dbReference>
<evidence type="ECO:0000256" key="4">
    <source>
        <dbReference type="ARBA" id="ARBA00034247"/>
    </source>
</evidence>
<evidence type="ECO:0000256" key="3">
    <source>
        <dbReference type="ARBA" id="ARBA00029839"/>
    </source>
</evidence>
<comment type="caution">
    <text evidence="6">The sequence shown here is derived from an EMBL/GenBank/DDBJ whole genome shotgun (WGS) entry which is preliminary data.</text>
</comment>
<name>A0A4Y3TS47_9PROT</name>
<dbReference type="Pfam" id="PF11563">
    <property type="entry name" value="Protoglobin"/>
    <property type="match status" value="1"/>
</dbReference>
<dbReference type="PANTHER" id="PTHR45138">
    <property type="entry name" value="REGULATORY COMPONENTS OF SENSORY TRANSDUCTION SYSTEM"/>
    <property type="match status" value="1"/>
</dbReference>
<dbReference type="GO" id="GO:0020037">
    <property type="term" value="F:heme binding"/>
    <property type="evidence" value="ECO:0007669"/>
    <property type="project" value="InterPro"/>
</dbReference>
<dbReference type="InterPro" id="IPR012292">
    <property type="entry name" value="Globin/Proto"/>
</dbReference>
<dbReference type="PANTHER" id="PTHR45138:SF9">
    <property type="entry name" value="DIGUANYLATE CYCLASE DGCM-RELATED"/>
    <property type="match status" value="1"/>
</dbReference>
<keyword evidence="7" id="KW-1185">Reference proteome</keyword>
<evidence type="ECO:0000256" key="1">
    <source>
        <dbReference type="ARBA" id="ARBA00012528"/>
    </source>
</evidence>
<dbReference type="InterPro" id="IPR029787">
    <property type="entry name" value="Nucleotide_cyclase"/>
</dbReference>
<evidence type="ECO:0000256" key="2">
    <source>
        <dbReference type="ARBA" id="ARBA00015125"/>
    </source>
</evidence>
<protein>
    <recommendedName>
        <fullName evidence="2">Diguanylate cyclase DosC</fullName>
        <ecNumber evidence="1">2.7.7.65</ecNumber>
    </recommendedName>
    <alternativeName>
        <fullName evidence="3">Direct oxygen-sensing cyclase</fullName>
    </alternativeName>
</protein>
<proteinExistence type="predicted"/>
<dbReference type="Pfam" id="PF21118">
    <property type="entry name" value="DosC_2nd"/>
    <property type="match status" value="1"/>
</dbReference>
<sequence>MFFDSHFNVLSVEKQWEYIIAQTPASIRSGLRDIVSEHGRSCVQSFYAALIEHPNAALFLEKDMIEKRLSGSLQAWLERLFPAQENDVPELIALQKHVGEIHARLEISPGLVSYAFFFIKVSLNTFITQKFETEKSQIEAILYCQYMIDFAMKYMNMAYNSDFRKKIEQDQSFRMLSLGQDLNFEKETQKTTFFDWSTQALFCLCEQRPENLQTIGESQFGLWMSHKGHGLFKGMEDYTLLQSMVEKIDLRIDDIRKKQEIPPGFALVLKNNIYDLTLLTNRLFQGVEALQSGLDPLTKALTRRFLDVVLQNEITFSLTNDKEFSLILIDIDHFKQINDEHGHLIGDETLRFIAELLMNTIRSNDFVFRYGGEEFLIILTERGQDEAVACAERIRTTVKQSIVTTSTGNKLRLTISAGVTTFKGETKINTLITQADRALYEAKIAGRNRIVTFQ</sequence>
<evidence type="ECO:0000259" key="5">
    <source>
        <dbReference type="PROSITE" id="PS50887"/>
    </source>
</evidence>
<dbReference type="GO" id="GO:0019825">
    <property type="term" value="F:oxygen binding"/>
    <property type="evidence" value="ECO:0007669"/>
    <property type="project" value="InterPro"/>
</dbReference>
<dbReference type="Pfam" id="PF00990">
    <property type="entry name" value="GGDEF"/>
    <property type="match status" value="1"/>
</dbReference>
<dbReference type="Gene3D" id="1.10.490.10">
    <property type="entry name" value="Globins"/>
    <property type="match status" value="1"/>
</dbReference>